<comment type="caution">
    <text evidence="1">The sequence shown here is derived from an EMBL/GenBank/DDBJ whole genome shotgun (WGS) entry which is preliminary data.</text>
</comment>
<dbReference type="OMA" id="DADYKAN"/>
<reference evidence="1 2" key="1">
    <citation type="journal article" date="2015" name="Sci. Rep.">
        <title>Genome of the facultative scuticociliatosis pathogen Pseudocohnilembus persalinus provides insight into its virulence through horizontal gene transfer.</title>
        <authorList>
            <person name="Xiong J."/>
            <person name="Wang G."/>
            <person name="Cheng J."/>
            <person name="Tian M."/>
            <person name="Pan X."/>
            <person name="Warren A."/>
            <person name="Jiang C."/>
            <person name="Yuan D."/>
            <person name="Miao W."/>
        </authorList>
    </citation>
    <scope>NUCLEOTIDE SEQUENCE [LARGE SCALE GENOMIC DNA]</scope>
    <source>
        <strain evidence="1">36N120E</strain>
    </source>
</reference>
<evidence type="ECO:0000313" key="1">
    <source>
        <dbReference type="EMBL" id="KRX04891.1"/>
    </source>
</evidence>
<keyword evidence="2" id="KW-1185">Reference proteome</keyword>
<dbReference type="InParanoid" id="A0A0V0QRJ8"/>
<accession>A0A0V0QRJ8</accession>
<name>A0A0V0QRJ8_PSEPJ</name>
<organism evidence="1 2">
    <name type="scientific">Pseudocohnilembus persalinus</name>
    <name type="common">Ciliate</name>
    <dbReference type="NCBI Taxonomy" id="266149"/>
    <lineage>
        <taxon>Eukaryota</taxon>
        <taxon>Sar</taxon>
        <taxon>Alveolata</taxon>
        <taxon>Ciliophora</taxon>
        <taxon>Intramacronucleata</taxon>
        <taxon>Oligohymenophorea</taxon>
        <taxon>Scuticociliatia</taxon>
        <taxon>Philasterida</taxon>
        <taxon>Pseudocohnilembidae</taxon>
        <taxon>Pseudocohnilembus</taxon>
    </lineage>
</organism>
<sequence>MQSVLKSIRPIFNQTEQIARVRRRRPKVTDATILRRKEIKKLRHFNIYSTDHTGERSYHPWMTSGRIRSLMLSYQDLQNRHRHTIKFDPKDQKELIEKSTEYSQYRYWVFLHHQQGVKQLLEERKQFAKSIESLPYHLKKELDADYKANTKHPNRPELLEDYNLYYEQILRIYPDDFSQSIQVGKRIQNIINEKLGENE</sequence>
<dbReference type="Proteomes" id="UP000054937">
    <property type="component" value="Unassembled WGS sequence"/>
</dbReference>
<dbReference type="AlphaFoldDB" id="A0A0V0QRJ8"/>
<proteinExistence type="predicted"/>
<gene>
    <name evidence="1" type="ORF">PPERSA_06525</name>
</gene>
<protein>
    <submittedName>
        <fullName evidence="1">Uncharacterized protein</fullName>
    </submittedName>
</protein>
<dbReference type="EMBL" id="LDAU01000110">
    <property type="protein sequence ID" value="KRX04891.1"/>
    <property type="molecule type" value="Genomic_DNA"/>
</dbReference>
<evidence type="ECO:0000313" key="2">
    <source>
        <dbReference type="Proteomes" id="UP000054937"/>
    </source>
</evidence>